<evidence type="ECO:0000256" key="1">
    <source>
        <dbReference type="SAM" id="MobiDB-lite"/>
    </source>
</evidence>
<keyword evidence="3" id="KW-1185">Reference proteome</keyword>
<dbReference type="EMBL" id="AP019535">
    <property type="protein sequence ID" value="BBI98237.1"/>
    <property type="molecule type" value="Genomic_DNA"/>
</dbReference>
<feature type="compositionally biased region" description="Basic and acidic residues" evidence="1">
    <location>
        <begin position="47"/>
        <end position="60"/>
    </location>
</feature>
<evidence type="ECO:0000313" key="2">
    <source>
        <dbReference type="EMBL" id="BBI98237.1"/>
    </source>
</evidence>
<feature type="region of interest" description="Disordered" evidence="1">
    <location>
        <begin position="47"/>
        <end position="70"/>
    </location>
</feature>
<sequence>MERMKPRRPEVRVSLETALWMSTSAALLAAIIAGAVFPPSTIQCPEERPPATERFHHPENSKFFPHIQKG</sequence>
<gene>
    <name evidence="2" type="ORF">PALP01_0028</name>
</gene>
<reference evidence="2 3" key="1">
    <citation type="submission" date="2019-03" db="EMBL/GenBank/DDBJ databases">
        <title>Whole genome analysis of Pseudomonas aeruginosa PAO1 lytic phage PhiPA01.</title>
        <authorList>
            <person name="Ong SP."/>
            <person name="Miyanaga K."/>
            <person name="Tanji Y."/>
        </authorList>
    </citation>
    <scope>NUCLEOTIDE SEQUENCE [LARGE SCALE GENOMIC DNA]</scope>
    <source>
        <strain evidence="2 3">PhiPA01</strain>
    </source>
</reference>
<name>A0A455W412_9CAUD</name>
<evidence type="ECO:0000313" key="3">
    <source>
        <dbReference type="Proteomes" id="UP000307863"/>
    </source>
</evidence>
<dbReference type="Proteomes" id="UP000307863">
    <property type="component" value="Segment"/>
</dbReference>
<accession>A0A455W412</accession>
<proteinExistence type="predicted"/>
<organism evidence="2 3">
    <name type="scientific">Pseudomonas phage PA01</name>
    <dbReference type="NCBI Taxonomy" id="2498591"/>
    <lineage>
        <taxon>Viruses</taxon>
        <taxon>Duplodnaviria</taxon>
        <taxon>Heunggongvirae</taxon>
        <taxon>Uroviricota</taxon>
        <taxon>Caudoviricetes</taxon>
        <taxon>Lindbergviridae</taxon>
        <taxon>Pbunavirus</taxon>
        <taxon>Pbunavirus PA01</taxon>
    </lineage>
</organism>
<protein>
    <submittedName>
        <fullName evidence="2">Phage protein</fullName>
    </submittedName>
</protein>